<dbReference type="EMBL" id="FM864307">
    <property type="protein sequence ID" value="CAS06660.1"/>
    <property type="molecule type" value="Genomic_DNA"/>
</dbReference>
<dbReference type="Gene3D" id="3.90.190.10">
    <property type="entry name" value="Protein tyrosine phosphatase superfamily"/>
    <property type="match status" value="1"/>
</dbReference>
<dbReference type="InterPro" id="IPR000242">
    <property type="entry name" value="PTP_cat"/>
</dbReference>
<gene>
    <name evidence="2" type="primary">PTP EX</name>
</gene>
<feature type="domain" description="Tyrosine-protein phosphatase" evidence="1">
    <location>
        <begin position="21"/>
        <end position="197"/>
    </location>
</feature>
<reference evidence="2" key="1">
    <citation type="journal article" date="2012" name="BMC Evol. Biol.">
        <title>Evolutionary mechanisms driving the evolution of a large polydnavirus gene family coding for protein tyrosine phosphatases.</title>
        <authorList>
            <person name="Serbielle C."/>
            <person name="Dupas S."/>
            <person name="Perdereau E."/>
            <person name="Hericourt F."/>
            <person name="Dupuy C."/>
            <person name="Huguet E."/>
            <person name="Drezen J.M."/>
        </authorList>
    </citation>
    <scope>NUCLEOTIDE SEQUENCE</scope>
</reference>
<name>E4W7S5_9VIRU</name>
<organism evidence="2">
    <name type="scientific">Bracoviriform melanoscelae</name>
    <dbReference type="NCBI Taxonomy" id="523799"/>
    <lineage>
        <taxon>Viruses</taxon>
        <taxon>Viruses incertae sedis</taxon>
        <taxon>Polydnaviriformidae</taxon>
        <taxon>Bracoviriform</taxon>
    </lineage>
</organism>
<dbReference type="SMART" id="SM00194">
    <property type="entry name" value="PTPc"/>
    <property type="match status" value="1"/>
</dbReference>
<accession>E4W7S5</accession>
<dbReference type="InterPro" id="IPR029021">
    <property type="entry name" value="Prot-tyrosine_phosphatase-like"/>
</dbReference>
<evidence type="ECO:0000259" key="1">
    <source>
        <dbReference type="PROSITE" id="PS50055"/>
    </source>
</evidence>
<dbReference type="PANTHER" id="PTHR19134">
    <property type="entry name" value="RECEPTOR-TYPE TYROSINE-PROTEIN PHOSPHATASE"/>
    <property type="match status" value="1"/>
</dbReference>
<dbReference type="SUPFAM" id="SSF52799">
    <property type="entry name" value="(Phosphotyrosine protein) phosphatases II"/>
    <property type="match status" value="1"/>
</dbReference>
<feature type="non-terminal residue" evidence="2">
    <location>
        <position position="197"/>
    </location>
</feature>
<dbReference type="PROSITE" id="PS50055">
    <property type="entry name" value="TYR_PHOSPHATASE_PTP"/>
    <property type="match status" value="1"/>
</dbReference>
<proteinExistence type="predicted"/>
<dbReference type="InterPro" id="IPR050348">
    <property type="entry name" value="Protein-Tyr_Phosphatase"/>
</dbReference>
<dbReference type="PRINTS" id="PR00700">
    <property type="entry name" value="PRTYPHPHTASE"/>
</dbReference>
<dbReference type="PANTHER" id="PTHR19134:SF449">
    <property type="entry name" value="TYROSINE-PROTEIN PHOSPHATASE 1"/>
    <property type="match status" value="1"/>
</dbReference>
<dbReference type="Pfam" id="PF00102">
    <property type="entry name" value="Y_phosphatase"/>
    <property type="match status" value="1"/>
</dbReference>
<dbReference type="RefSeq" id="YP_009665800.1">
    <property type="nucleotide sequence ID" value="NC_043305.1"/>
</dbReference>
<dbReference type="GO" id="GO:0004725">
    <property type="term" value="F:protein tyrosine phosphatase activity"/>
    <property type="evidence" value="ECO:0007669"/>
    <property type="project" value="InterPro"/>
</dbReference>
<sequence>HHTIINIKISGSCKKCKKLKNIKKNRYENIEFWDTTRVCLKQKRSNYIHANYLDGFERVRKFIVTQEPMDNTLENYWRMIWQTGTRVIVMLNGADEPAVPSVSDYSELKGFTVTVKSITLQNDYIEMVMNLFNIDRLQSRTVYFFKYLSWPKEGITDILMLINFMQVVNERHRYYIKPGLKSRPGPIVVYSTTGNGR</sequence>
<evidence type="ECO:0000313" key="2">
    <source>
        <dbReference type="EMBL" id="CAS06660.1"/>
    </source>
</evidence>
<dbReference type="KEGG" id="vg:41332377"/>
<dbReference type="GeneID" id="41332377"/>
<protein>
    <submittedName>
        <fullName evidence="2">Protein tyrosine phosphatase</fullName>
    </submittedName>
</protein>
<feature type="non-terminal residue" evidence="2">
    <location>
        <position position="1"/>
    </location>
</feature>